<dbReference type="AlphaFoldDB" id="A0AA47M5K6"/>
<accession>A0AA47M5K6</accession>
<dbReference type="Proteomes" id="UP001174136">
    <property type="component" value="Unassembled WGS sequence"/>
</dbReference>
<proteinExistence type="predicted"/>
<evidence type="ECO:0000313" key="3">
    <source>
        <dbReference type="Proteomes" id="UP001174136"/>
    </source>
</evidence>
<name>A0AA47M5K6_MERPO</name>
<feature type="region of interest" description="Disordered" evidence="1">
    <location>
        <begin position="320"/>
        <end position="350"/>
    </location>
</feature>
<reference evidence="2" key="1">
    <citation type="journal article" date="2023" name="Front. Mar. Sci.">
        <title>A new Merluccius polli reference genome to investigate the effects of global change in West African waters.</title>
        <authorList>
            <person name="Mateo J.L."/>
            <person name="Blanco-Fernandez C."/>
            <person name="Garcia-Vazquez E."/>
            <person name="Machado-Schiaffino G."/>
        </authorList>
    </citation>
    <scope>NUCLEOTIDE SEQUENCE</scope>
    <source>
        <strain evidence="2">C29</strain>
        <tissue evidence="2">Fin</tissue>
    </source>
</reference>
<gene>
    <name evidence="2" type="ORF">N1851_030457</name>
</gene>
<evidence type="ECO:0000256" key="1">
    <source>
        <dbReference type="SAM" id="MobiDB-lite"/>
    </source>
</evidence>
<comment type="caution">
    <text evidence="2">The sequence shown here is derived from an EMBL/GenBank/DDBJ whole genome shotgun (WGS) entry which is preliminary data.</text>
</comment>
<evidence type="ECO:0000313" key="2">
    <source>
        <dbReference type="EMBL" id="KAK0133989.1"/>
    </source>
</evidence>
<organism evidence="2 3">
    <name type="scientific">Merluccius polli</name>
    <name type="common">Benguela hake</name>
    <name type="synonym">Merluccius cadenati</name>
    <dbReference type="NCBI Taxonomy" id="89951"/>
    <lineage>
        <taxon>Eukaryota</taxon>
        <taxon>Metazoa</taxon>
        <taxon>Chordata</taxon>
        <taxon>Craniata</taxon>
        <taxon>Vertebrata</taxon>
        <taxon>Euteleostomi</taxon>
        <taxon>Actinopterygii</taxon>
        <taxon>Neopterygii</taxon>
        <taxon>Teleostei</taxon>
        <taxon>Neoteleostei</taxon>
        <taxon>Acanthomorphata</taxon>
        <taxon>Zeiogadaria</taxon>
        <taxon>Gadariae</taxon>
        <taxon>Gadiformes</taxon>
        <taxon>Gadoidei</taxon>
        <taxon>Merlucciidae</taxon>
        <taxon>Merluccius</taxon>
    </lineage>
</organism>
<protein>
    <submittedName>
        <fullName evidence="2">Uncharacterized protein</fullName>
    </submittedName>
</protein>
<dbReference type="EMBL" id="JAOPHQ010005762">
    <property type="protein sequence ID" value="KAK0133989.1"/>
    <property type="molecule type" value="Genomic_DNA"/>
</dbReference>
<keyword evidence="3" id="KW-1185">Reference proteome</keyword>
<sequence length="427" mass="46482">MILQAVGASSLCLPSQTTVQQLFSVARDAGAVPDISLDPVLTAFLSMESRASLLHQYASLQRGMTPEHLDAFRRNVTGELGGSARVRHGGVGVVALALSLLFDLVAKQVPEQQGAAGCLFGIRRSSRIGRLIHSYLRQIPGVANDAEKMAETTELYDNWLKLELIDHFERMTNKKRMSSEAMRQWLAGAAVHLHMRIHQVRLKSVPPGSAESLRLSYRTAFSQLVLDYASYLRRNVRETPPTGTHRPVVAQPVGQTPEATTSHHLPHNGTERGLSETNGVGVAVCVGGNVSLACPKGHLNRTTADVRNSTTTTNQAAALTRGSNEVIGHTSPSKRGAANLSSGGGGTEHTTASEGLLVIETMRNVSHSVQHHACESPVIEQALATRLLDAQDLEESRDFFLYSHTLFNDLLGQRGDFDLRIRWRKTL</sequence>